<dbReference type="GO" id="GO:0007166">
    <property type="term" value="P:cell surface receptor signaling pathway"/>
    <property type="evidence" value="ECO:0007669"/>
    <property type="project" value="TreeGrafter"/>
</dbReference>
<feature type="domain" description="Ig-like" evidence="3">
    <location>
        <begin position="95"/>
        <end position="191"/>
    </location>
</feature>
<dbReference type="GO" id="GO:0004888">
    <property type="term" value="F:transmembrane signaling receptor activity"/>
    <property type="evidence" value="ECO:0007669"/>
    <property type="project" value="TreeGrafter"/>
</dbReference>
<dbReference type="InterPro" id="IPR050488">
    <property type="entry name" value="Ig_Fc_receptor"/>
</dbReference>
<dbReference type="SMART" id="SM00409">
    <property type="entry name" value="IG"/>
    <property type="match status" value="2"/>
</dbReference>
<dbReference type="InterPro" id="IPR003598">
    <property type="entry name" value="Ig_sub2"/>
</dbReference>
<dbReference type="InterPro" id="IPR013783">
    <property type="entry name" value="Ig-like_fold"/>
</dbReference>
<evidence type="ECO:0000256" key="1">
    <source>
        <dbReference type="ARBA" id="ARBA00022729"/>
    </source>
</evidence>
<evidence type="ECO:0000259" key="3">
    <source>
        <dbReference type="PROSITE" id="PS50835"/>
    </source>
</evidence>
<accession>A0A8C4SYG9</accession>
<dbReference type="Pfam" id="PF13927">
    <property type="entry name" value="Ig_3"/>
    <property type="match status" value="2"/>
</dbReference>
<dbReference type="Gene3D" id="2.60.40.10">
    <property type="entry name" value="Immunoglobulins"/>
    <property type="match status" value="2"/>
</dbReference>
<sequence>MASLTIVPQQTTFDTGEAVSLYCMVEGSPDKWLYYWYKGNTTSQISQLQTRSQKGKNYTVTSAALSDSGEYWCPAQLKLNFSNALTLKVQGKKPPNTALILKPQQTPIFEGDMVTLSCEVDDSPAAGWRFWWFTNSNKSSIPTICKNGSQESKCTIQSVTLSYTAEYWCQAGRGEPPFYLNSSRPMESNLTLLAKSHPYCTCPEKQHHLYHSHEMLDLLEEKPGCLATPWLFVI</sequence>
<dbReference type="PANTHER" id="PTHR11481:SF64">
    <property type="entry name" value="FC RECEPTOR-LIKE PROTEIN 4"/>
    <property type="match status" value="1"/>
</dbReference>
<dbReference type="InterPro" id="IPR003599">
    <property type="entry name" value="Ig_sub"/>
</dbReference>
<keyword evidence="1" id="KW-0732">Signal</keyword>
<organism evidence="4 5">
    <name type="scientific">Erpetoichthys calabaricus</name>
    <name type="common">Rope fish</name>
    <name type="synonym">Calamoichthys calabaricus</name>
    <dbReference type="NCBI Taxonomy" id="27687"/>
    <lineage>
        <taxon>Eukaryota</taxon>
        <taxon>Metazoa</taxon>
        <taxon>Chordata</taxon>
        <taxon>Craniata</taxon>
        <taxon>Vertebrata</taxon>
        <taxon>Euteleostomi</taxon>
        <taxon>Actinopterygii</taxon>
        <taxon>Polypteriformes</taxon>
        <taxon>Polypteridae</taxon>
        <taxon>Erpetoichthys</taxon>
    </lineage>
</organism>
<dbReference type="SUPFAM" id="SSF48726">
    <property type="entry name" value="Immunoglobulin"/>
    <property type="match status" value="2"/>
</dbReference>
<evidence type="ECO:0000256" key="2">
    <source>
        <dbReference type="ARBA" id="ARBA00023157"/>
    </source>
</evidence>
<dbReference type="Proteomes" id="UP000694620">
    <property type="component" value="Unassembled WGS sequence"/>
</dbReference>
<evidence type="ECO:0000313" key="4">
    <source>
        <dbReference type="Ensembl" id="ENSECRP00000023255.1"/>
    </source>
</evidence>
<dbReference type="AlphaFoldDB" id="A0A8C4SYG9"/>
<keyword evidence="2" id="KW-1015">Disulfide bond</keyword>
<dbReference type="InterPro" id="IPR007110">
    <property type="entry name" value="Ig-like_dom"/>
</dbReference>
<protein>
    <recommendedName>
        <fullName evidence="3">Ig-like domain-containing protein</fullName>
    </recommendedName>
</protein>
<dbReference type="PROSITE" id="PS50835">
    <property type="entry name" value="IG_LIKE"/>
    <property type="match status" value="2"/>
</dbReference>
<proteinExistence type="predicted"/>
<evidence type="ECO:0000313" key="5">
    <source>
        <dbReference type="Proteomes" id="UP000694620"/>
    </source>
</evidence>
<dbReference type="SMART" id="SM00408">
    <property type="entry name" value="IGc2"/>
    <property type="match status" value="2"/>
</dbReference>
<dbReference type="GO" id="GO:0006955">
    <property type="term" value="P:immune response"/>
    <property type="evidence" value="ECO:0007669"/>
    <property type="project" value="TreeGrafter"/>
</dbReference>
<dbReference type="GeneTree" id="ENSGT01040000242903"/>
<dbReference type="InterPro" id="IPR036179">
    <property type="entry name" value="Ig-like_dom_sf"/>
</dbReference>
<keyword evidence="5" id="KW-1185">Reference proteome</keyword>
<reference evidence="4" key="1">
    <citation type="submission" date="2025-08" db="UniProtKB">
        <authorList>
            <consortium name="Ensembl"/>
        </authorList>
    </citation>
    <scope>IDENTIFICATION</scope>
</reference>
<dbReference type="Ensembl" id="ENSECRT00000023758.1">
    <property type="protein sequence ID" value="ENSECRP00000023255.1"/>
    <property type="gene ID" value="ENSECRG00000015732.1"/>
</dbReference>
<name>A0A8C4SYG9_ERPCA</name>
<feature type="domain" description="Ig-like" evidence="3">
    <location>
        <begin position="2"/>
        <end position="86"/>
    </location>
</feature>
<dbReference type="PANTHER" id="PTHR11481">
    <property type="entry name" value="IMMUNOGLOBULIN FC RECEPTOR"/>
    <property type="match status" value="1"/>
</dbReference>
<dbReference type="GO" id="GO:0009897">
    <property type="term" value="C:external side of plasma membrane"/>
    <property type="evidence" value="ECO:0007669"/>
    <property type="project" value="TreeGrafter"/>
</dbReference>
<reference evidence="4" key="2">
    <citation type="submission" date="2025-09" db="UniProtKB">
        <authorList>
            <consortium name="Ensembl"/>
        </authorList>
    </citation>
    <scope>IDENTIFICATION</scope>
</reference>